<evidence type="ECO:0008006" key="13">
    <source>
        <dbReference type="Google" id="ProtNLM"/>
    </source>
</evidence>
<feature type="domain" description="PINIT" evidence="10">
    <location>
        <begin position="39"/>
        <end position="213"/>
    </location>
</feature>
<organism evidence="11 12">
    <name type="scientific">Rhipicephalus microplus</name>
    <name type="common">Cattle tick</name>
    <name type="synonym">Boophilus microplus</name>
    <dbReference type="NCBI Taxonomy" id="6941"/>
    <lineage>
        <taxon>Eukaryota</taxon>
        <taxon>Metazoa</taxon>
        <taxon>Ecdysozoa</taxon>
        <taxon>Arthropoda</taxon>
        <taxon>Chelicerata</taxon>
        <taxon>Arachnida</taxon>
        <taxon>Acari</taxon>
        <taxon>Parasitiformes</taxon>
        <taxon>Ixodida</taxon>
        <taxon>Ixodoidea</taxon>
        <taxon>Ixodidae</taxon>
        <taxon>Rhipicephalinae</taxon>
        <taxon>Rhipicephalus</taxon>
        <taxon>Boophilus</taxon>
    </lineage>
</organism>
<sequence>MIAQESASFRAKLASGAAGDDDDAVLATSLVAHVSRDFQDNFVRSPIVFHMWPYSNCPPIYFKRQPFYDLQATLLPATPLKSETHQERCYRCLEFQFLPVHARQIFTLLSRDTWTHSELAVQVHLRLCSNNGRDELEDSYPANLKVTVNDRACLLPAPVSVQAPGGTTVRACLPVDILRFCFLCPGVRNKISLSWQHENDREYFVGVFLVRRQSVATILRELQLKRIAPGMTQTKQLINAKERASGGDDIEVTSVHASLTCPLSKKRMSYPCRALRCKHIQCFDALSYLLSNEMRPTWMCPVCGERAAFSSLVIDRLFMWILVNAPADCDTVVIYNDGSWAPSASTRRSKVLGFRHKGGGFDPGRGCRVSMEAKRWRPRALCDVRPR</sequence>
<evidence type="ECO:0000313" key="11">
    <source>
        <dbReference type="EMBL" id="KAH8035787.1"/>
    </source>
</evidence>
<dbReference type="PROSITE" id="PS51466">
    <property type="entry name" value="PINIT"/>
    <property type="match status" value="1"/>
</dbReference>
<keyword evidence="7" id="KW-0862">Zinc</keyword>
<dbReference type="InterPro" id="IPR023321">
    <property type="entry name" value="PINIT"/>
</dbReference>
<dbReference type="GO" id="GO:0061665">
    <property type="term" value="F:SUMO ligase activity"/>
    <property type="evidence" value="ECO:0007669"/>
    <property type="project" value="TreeGrafter"/>
</dbReference>
<accession>A0A9J6EMN6</accession>
<evidence type="ECO:0000313" key="12">
    <source>
        <dbReference type="Proteomes" id="UP000821866"/>
    </source>
</evidence>
<dbReference type="GO" id="GO:0008270">
    <property type="term" value="F:zinc ion binding"/>
    <property type="evidence" value="ECO:0007669"/>
    <property type="project" value="UniProtKB-KW"/>
</dbReference>
<comment type="caution">
    <text evidence="11">The sequence shown here is derived from an EMBL/GenBank/DDBJ whole genome shotgun (WGS) entry which is preliminary data.</text>
</comment>
<evidence type="ECO:0000256" key="5">
    <source>
        <dbReference type="ARBA" id="ARBA00022771"/>
    </source>
</evidence>
<evidence type="ECO:0000256" key="4">
    <source>
        <dbReference type="ARBA" id="ARBA00022723"/>
    </source>
</evidence>
<protein>
    <recommendedName>
        <fullName evidence="13">Zn-finger transcription factor</fullName>
    </recommendedName>
</protein>
<dbReference type="AlphaFoldDB" id="A0A9J6EMN6"/>
<dbReference type="VEuPathDB" id="VectorBase:LOC119180956"/>
<proteinExistence type="inferred from homology"/>
<reference evidence="11" key="1">
    <citation type="journal article" date="2020" name="Cell">
        <title>Large-Scale Comparative Analyses of Tick Genomes Elucidate Their Genetic Diversity and Vector Capacities.</title>
        <authorList>
            <consortium name="Tick Genome and Microbiome Consortium (TIGMIC)"/>
            <person name="Jia N."/>
            <person name="Wang J."/>
            <person name="Shi W."/>
            <person name="Du L."/>
            <person name="Sun Y."/>
            <person name="Zhan W."/>
            <person name="Jiang J.F."/>
            <person name="Wang Q."/>
            <person name="Zhang B."/>
            <person name="Ji P."/>
            <person name="Bell-Sakyi L."/>
            <person name="Cui X.M."/>
            <person name="Yuan T.T."/>
            <person name="Jiang B.G."/>
            <person name="Yang W.F."/>
            <person name="Lam T.T."/>
            <person name="Chang Q.C."/>
            <person name="Ding S.J."/>
            <person name="Wang X.J."/>
            <person name="Zhu J.G."/>
            <person name="Ruan X.D."/>
            <person name="Zhao L."/>
            <person name="Wei J.T."/>
            <person name="Ye R.Z."/>
            <person name="Que T.C."/>
            <person name="Du C.H."/>
            <person name="Zhou Y.H."/>
            <person name="Cheng J.X."/>
            <person name="Dai P.F."/>
            <person name="Guo W.B."/>
            <person name="Han X.H."/>
            <person name="Huang E.J."/>
            <person name="Li L.F."/>
            <person name="Wei W."/>
            <person name="Gao Y.C."/>
            <person name="Liu J.Z."/>
            <person name="Shao H.Z."/>
            <person name="Wang X."/>
            <person name="Wang C.C."/>
            <person name="Yang T.C."/>
            <person name="Huo Q.B."/>
            <person name="Li W."/>
            <person name="Chen H.Y."/>
            <person name="Chen S.E."/>
            <person name="Zhou L.G."/>
            <person name="Ni X.B."/>
            <person name="Tian J.H."/>
            <person name="Sheng Y."/>
            <person name="Liu T."/>
            <person name="Pan Y.S."/>
            <person name="Xia L.Y."/>
            <person name="Li J."/>
            <person name="Zhao F."/>
            <person name="Cao W.C."/>
        </authorList>
    </citation>
    <scope>NUCLEOTIDE SEQUENCE</scope>
    <source>
        <strain evidence="11">Rmic-2018</strain>
    </source>
</reference>
<evidence type="ECO:0000259" key="10">
    <source>
        <dbReference type="PROSITE" id="PS51466"/>
    </source>
</evidence>
<dbReference type="Pfam" id="PF14324">
    <property type="entry name" value="PINIT"/>
    <property type="match status" value="1"/>
</dbReference>
<evidence type="ECO:0000256" key="7">
    <source>
        <dbReference type="ARBA" id="ARBA00022833"/>
    </source>
</evidence>
<dbReference type="Pfam" id="PF02891">
    <property type="entry name" value="zf-MIZ"/>
    <property type="match status" value="1"/>
</dbReference>
<dbReference type="GO" id="GO:0003712">
    <property type="term" value="F:transcription coregulator activity"/>
    <property type="evidence" value="ECO:0007669"/>
    <property type="project" value="TreeGrafter"/>
</dbReference>
<gene>
    <name evidence="11" type="ORF">HPB51_008614</name>
</gene>
<evidence type="ECO:0000256" key="3">
    <source>
        <dbReference type="ARBA" id="ARBA00022679"/>
    </source>
</evidence>
<keyword evidence="12" id="KW-1185">Reference proteome</keyword>
<evidence type="ECO:0000256" key="2">
    <source>
        <dbReference type="ARBA" id="ARBA00005383"/>
    </source>
</evidence>
<feature type="domain" description="SP-RING-type" evidence="9">
    <location>
        <begin position="246"/>
        <end position="327"/>
    </location>
</feature>
<dbReference type="SUPFAM" id="SSF57850">
    <property type="entry name" value="RING/U-box"/>
    <property type="match status" value="1"/>
</dbReference>
<dbReference type="PROSITE" id="PS51044">
    <property type="entry name" value="ZF_SP_RING"/>
    <property type="match status" value="1"/>
</dbReference>
<dbReference type="InterPro" id="IPR004181">
    <property type="entry name" value="Znf_MIZ"/>
</dbReference>
<name>A0A9J6EMN6_RHIMP</name>
<keyword evidence="5 8" id="KW-0863">Zinc-finger</keyword>
<dbReference type="Proteomes" id="UP000821866">
    <property type="component" value="Chromosome 11"/>
</dbReference>
<dbReference type="PANTHER" id="PTHR10782">
    <property type="entry name" value="ZINC FINGER MIZ DOMAIN-CONTAINING PROTEIN"/>
    <property type="match status" value="1"/>
</dbReference>
<evidence type="ECO:0000256" key="1">
    <source>
        <dbReference type="ARBA" id="ARBA00004718"/>
    </source>
</evidence>
<evidence type="ECO:0000256" key="6">
    <source>
        <dbReference type="ARBA" id="ARBA00022786"/>
    </source>
</evidence>
<keyword evidence="4" id="KW-0479">Metal-binding</keyword>
<dbReference type="InterPro" id="IPR038654">
    <property type="entry name" value="PINIT_sf"/>
</dbReference>
<keyword evidence="3" id="KW-0808">Transferase</keyword>
<dbReference type="GO" id="GO:0016925">
    <property type="term" value="P:protein sumoylation"/>
    <property type="evidence" value="ECO:0007669"/>
    <property type="project" value="TreeGrafter"/>
</dbReference>
<dbReference type="CDD" id="cd16650">
    <property type="entry name" value="SP-RING_PIAS-like"/>
    <property type="match status" value="1"/>
</dbReference>
<comment type="pathway">
    <text evidence="1">Protein modification; protein sumoylation.</text>
</comment>
<evidence type="ECO:0000256" key="8">
    <source>
        <dbReference type="PROSITE-ProRule" id="PRU00452"/>
    </source>
</evidence>
<keyword evidence="6" id="KW-0833">Ubl conjugation pathway</keyword>
<dbReference type="GO" id="GO:0006357">
    <property type="term" value="P:regulation of transcription by RNA polymerase II"/>
    <property type="evidence" value="ECO:0007669"/>
    <property type="project" value="TreeGrafter"/>
</dbReference>
<dbReference type="Gene3D" id="3.30.40.10">
    <property type="entry name" value="Zinc/RING finger domain, C3HC4 (zinc finger)"/>
    <property type="match status" value="1"/>
</dbReference>
<dbReference type="PANTHER" id="PTHR10782:SF94">
    <property type="entry name" value="SUPPRESSOR OF VARIEGATION 2-10, ISOFORM I"/>
    <property type="match status" value="1"/>
</dbReference>
<dbReference type="InterPro" id="IPR013083">
    <property type="entry name" value="Znf_RING/FYVE/PHD"/>
</dbReference>
<dbReference type="GO" id="GO:0000785">
    <property type="term" value="C:chromatin"/>
    <property type="evidence" value="ECO:0007669"/>
    <property type="project" value="TreeGrafter"/>
</dbReference>
<dbReference type="EMBL" id="JABSTU010000003">
    <property type="protein sequence ID" value="KAH8035787.1"/>
    <property type="molecule type" value="Genomic_DNA"/>
</dbReference>
<dbReference type="Gene3D" id="2.60.120.780">
    <property type="entry name" value="PINIT domain"/>
    <property type="match status" value="1"/>
</dbReference>
<comment type="similarity">
    <text evidence="2">Belongs to the PIAS family.</text>
</comment>
<reference evidence="11" key="2">
    <citation type="submission" date="2021-09" db="EMBL/GenBank/DDBJ databases">
        <authorList>
            <person name="Jia N."/>
            <person name="Wang J."/>
            <person name="Shi W."/>
            <person name="Du L."/>
            <person name="Sun Y."/>
            <person name="Zhan W."/>
            <person name="Jiang J."/>
            <person name="Wang Q."/>
            <person name="Zhang B."/>
            <person name="Ji P."/>
            <person name="Sakyi L.B."/>
            <person name="Cui X."/>
            <person name="Yuan T."/>
            <person name="Jiang B."/>
            <person name="Yang W."/>
            <person name="Lam T.T.-Y."/>
            <person name="Chang Q."/>
            <person name="Ding S."/>
            <person name="Wang X."/>
            <person name="Zhu J."/>
            <person name="Ruan X."/>
            <person name="Zhao L."/>
            <person name="Wei J."/>
            <person name="Que T."/>
            <person name="Du C."/>
            <person name="Cheng J."/>
            <person name="Dai P."/>
            <person name="Han X."/>
            <person name="Huang E."/>
            <person name="Gao Y."/>
            <person name="Liu J."/>
            <person name="Shao H."/>
            <person name="Ye R."/>
            <person name="Li L."/>
            <person name="Wei W."/>
            <person name="Wang X."/>
            <person name="Wang C."/>
            <person name="Huo Q."/>
            <person name="Li W."/>
            <person name="Guo W."/>
            <person name="Chen H."/>
            <person name="Chen S."/>
            <person name="Zhou L."/>
            <person name="Zhou L."/>
            <person name="Ni X."/>
            <person name="Tian J."/>
            <person name="Zhou Y."/>
            <person name="Sheng Y."/>
            <person name="Liu T."/>
            <person name="Pan Y."/>
            <person name="Xia L."/>
            <person name="Li J."/>
            <person name="Zhao F."/>
            <person name="Cao W."/>
        </authorList>
    </citation>
    <scope>NUCLEOTIDE SEQUENCE</scope>
    <source>
        <strain evidence="11">Rmic-2018</strain>
        <tissue evidence="11">Larvae</tissue>
    </source>
</reference>
<evidence type="ECO:0000259" key="9">
    <source>
        <dbReference type="PROSITE" id="PS51044"/>
    </source>
</evidence>